<dbReference type="RefSeq" id="WP_068575118.1">
    <property type="nucleotide sequence ID" value="NZ_LSRE01000050.1"/>
</dbReference>
<feature type="transmembrane region" description="Helical" evidence="1">
    <location>
        <begin position="76"/>
        <end position="94"/>
    </location>
</feature>
<dbReference type="EMBL" id="LSRF01000058">
    <property type="protein sequence ID" value="KXP04013.1"/>
    <property type="molecule type" value="Genomic_DNA"/>
</dbReference>
<accession>A0A138A0Q3</accession>
<dbReference type="Proteomes" id="UP000070409">
    <property type="component" value="Unassembled WGS sequence"/>
</dbReference>
<dbReference type="OrthoDB" id="4763634at2"/>
<evidence type="ECO:0000313" key="3">
    <source>
        <dbReference type="EMBL" id="KXP04013.1"/>
    </source>
</evidence>
<evidence type="ECO:0000313" key="5">
    <source>
        <dbReference type="Proteomes" id="UP000070409"/>
    </source>
</evidence>
<feature type="transmembrane region" description="Helical" evidence="1">
    <location>
        <begin position="101"/>
        <end position="121"/>
    </location>
</feature>
<dbReference type="STRING" id="239498.AXK60_19925"/>
<dbReference type="Proteomes" id="UP000070258">
    <property type="component" value="Unassembled WGS sequence"/>
</dbReference>
<keyword evidence="1" id="KW-1133">Transmembrane helix</keyword>
<reference evidence="3" key="1">
    <citation type="submission" date="2016-02" db="EMBL/GenBank/DDBJ databases">
        <authorList>
            <person name="Teng J.L."/>
            <person name="Yang Y."/>
            <person name="Huang Y."/>
            <person name="Guo F."/>
            <person name="Wei W."/>
            <person name="Chen J.H."/>
            <person name="Wong S.Y."/>
            <person name="Lau S.K."/>
            <person name="Woo P.C."/>
        </authorList>
    </citation>
    <scope>NUCLEOTIDE SEQUENCE</scope>
    <source>
        <strain evidence="3">JCM 15929</strain>
    </source>
</reference>
<keyword evidence="1" id="KW-0472">Membrane</keyword>
<reference evidence="2 5" key="3">
    <citation type="submission" date="2016-02" db="EMBL/GenBank/DDBJ databases">
        <authorList>
            <person name="Teng J.L."/>
            <person name="Tang Y."/>
            <person name="Huang Y."/>
            <person name="Guo F."/>
            <person name="Wei W."/>
            <person name="Chen J.H."/>
            <person name="Wong S.Y."/>
            <person name="Lau S.K."/>
            <person name="Woo P.C."/>
        </authorList>
    </citation>
    <scope>NUCLEOTIDE SEQUENCE [LARGE SCALE GENOMIC DNA]</scope>
    <source>
        <strain evidence="2 5">JCM 13375</strain>
    </source>
</reference>
<organism evidence="3 4">
    <name type="scientific">Tsukamurella pseudospumae</name>
    <dbReference type="NCBI Taxonomy" id="239498"/>
    <lineage>
        <taxon>Bacteria</taxon>
        <taxon>Bacillati</taxon>
        <taxon>Actinomycetota</taxon>
        <taxon>Actinomycetes</taxon>
        <taxon>Mycobacteriales</taxon>
        <taxon>Tsukamurellaceae</taxon>
        <taxon>Tsukamurella</taxon>
    </lineage>
</organism>
<dbReference type="AlphaFoldDB" id="A0A138A0Q3"/>
<dbReference type="Pfam" id="PF14325">
    <property type="entry name" value="DUF4383"/>
    <property type="match status" value="1"/>
</dbReference>
<gene>
    <name evidence="3" type="ORF">AXK60_19925</name>
    <name evidence="2" type="ORF">AXK61_09645</name>
</gene>
<keyword evidence="1" id="KW-0812">Transmembrane</keyword>
<reference evidence="4" key="2">
    <citation type="submission" date="2016-02" db="EMBL/GenBank/DDBJ databases">
        <authorList>
            <person name="Wen L."/>
            <person name="He K."/>
            <person name="Yang H."/>
        </authorList>
    </citation>
    <scope>NUCLEOTIDE SEQUENCE [LARGE SCALE GENOMIC DNA]</scope>
    <source>
        <strain evidence="4">JCM 15929</strain>
    </source>
</reference>
<sequence>MSNDTDDDGLARVRALAIDYVTRITASPLQFGVFLLAAWLTSNGPGAYLLCPQMLFSPLQTCTVTVFGFIPVTVNAVHALMHLISGAVGLILVMDATHARLYAIFGGLYYAFWGVSMLPVGDEVRDALGVDVFGSWVHVIEGALLLALFLFTRRNRPTVPLST</sequence>
<keyword evidence="5" id="KW-1185">Reference proteome</keyword>
<dbReference type="EMBL" id="LSRE01000050">
    <property type="protein sequence ID" value="KXO88906.1"/>
    <property type="molecule type" value="Genomic_DNA"/>
</dbReference>
<evidence type="ECO:0000313" key="4">
    <source>
        <dbReference type="Proteomes" id="UP000070258"/>
    </source>
</evidence>
<feature type="transmembrane region" description="Helical" evidence="1">
    <location>
        <begin position="20"/>
        <end position="40"/>
    </location>
</feature>
<proteinExistence type="predicted"/>
<evidence type="ECO:0000256" key="1">
    <source>
        <dbReference type="SAM" id="Phobius"/>
    </source>
</evidence>
<feature type="transmembrane region" description="Helical" evidence="1">
    <location>
        <begin position="133"/>
        <end position="151"/>
    </location>
</feature>
<comment type="caution">
    <text evidence="3">The sequence shown here is derived from an EMBL/GenBank/DDBJ whole genome shotgun (WGS) entry which is preliminary data.</text>
</comment>
<evidence type="ECO:0008006" key="6">
    <source>
        <dbReference type="Google" id="ProtNLM"/>
    </source>
</evidence>
<protein>
    <recommendedName>
        <fullName evidence="6">DUF4383 domain-containing protein</fullName>
    </recommendedName>
</protein>
<name>A0A138A0Q3_9ACTN</name>
<evidence type="ECO:0000313" key="2">
    <source>
        <dbReference type="EMBL" id="KXO88906.1"/>
    </source>
</evidence>